<feature type="compositionally biased region" description="Basic and acidic residues" evidence="1">
    <location>
        <begin position="1"/>
        <end position="18"/>
    </location>
</feature>
<dbReference type="InterPro" id="IPR014004">
    <property type="entry name" value="Transpt-assoc_nodulatn_dom_bac"/>
</dbReference>
<sequence>MSSWFGDRDAERRREMDRRHRGRGPRNYMRSDDRIREDVNDRLTDDNWVDASDIEVMVSQCEVTLSGLVDDRMTKRRAEDIAEDVSGVRHVQNNLRVREPIDPMAAKMATASDQPTRSMGQSGSSSGTRSTGASTSTYGSQATGSSSSGATGSAGASGTGSGSSSERGSGSI</sequence>
<name>A0A942I306_9HYPH</name>
<dbReference type="EMBL" id="JAGWCR010000005">
    <property type="protein sequence ID" value="MBS3649204.1"/>
    <property type="molecule type" value="Genomic_DNA"/>
</dbReference>
<evidence type="ECO:0000313" key="3">
    <source>
        <dbReference type="EMBL" id="MBS3649204.1"/>
    </source>
</evidence>
<dbReference type="Pfam" id="PF04972">
    <property type="entry name" value="BON"/>
    <property type="match status" value="1"/>
</dbReference>
<dbReference type="InterPro" id="IPR051686">
    <property type="entry name" value="Lipoprotein_DolP"/>
</dbReference>
<reference evidence="3" key="1">
    <citation type="submission" date="2021-04" db="EMBL/GenBank/DDBJ databases">
        <title>Pseudaminobacter soli sp. nov., isolated from paddy soil contaminated by heavy metals.</title>
        <authorList>
            <person name="Zhang K."/>
        </authorList>
    </citation>
    <scope>NUCLEOTIDE SEQUENCE</scope>
    <source>
        <strain evidence="3">19-2017</strain>
    </source>
</reference>
<organism evidence="3 4">
    <name type="scientific">Pseudaminobacter soli</name>
    <name type="common">ex Zhang et al. 2022</name>
    <dbReference type="NCBI Taxonomy" id="2831468"/>
    <lineage>
        <taxon>Bacteria</taxon>
        <taxon>Pseudomonadati</taxon>
        <taxon>Pseudomonadota</taxon>
        <taxon>Alphaproteobacteria</taxon>
        <taxon>Hyphomicrobiales</taxon>
        <taxon>Phyllobacteriaceae</taxon>
        <taxon>Pseudaminobacter</taxon>
    </lineage>
</organism>
<accession>A0A942I306</accession>
<feature type="domain" description="BON" evidence="2">
    <location>
        <begin position="31"/>
        <end position="99"/>
    </location>
</feature>
<dbReference type="PANTHER" id="PTHR34606">
    <property type="entry name" value="BON DOMAIN-CONTAINING PROTEIN"/>
    <property type="match status" value="1"/>
</dbReference>
<protein>
    <submittedName>
        <fullName evidence="3">BON domain-containing protein</fullName>
    </submittedName>
</protein>
<proteinExistence type="predicted"/>
<dbReference type="SMART" id="SM00749">
    <property type="entry name" value="BON"/>
    <property type="match status" value="1"/>
</dbReference>
<feature type="compositionally biased region" description="Low complexity" evidence="1">
    <location>
        <begin position="116"/>
        <end position="154"/>
    </location>
</feature>
<feature type="region of interest" description="Disordered" evidence="1">
    <location>
        <begin position="93"/>
        <end position="172"/>
    </location>
</feature>
<comment type="caution">
    <text evidence="3">The sequence shown here is derived from an EMBL/GenBank/DDBJ whole genome shotgun (WGS) entry which is preliminary data.</text>
</comment>
<feature type="compositionally biased region" description="Low complexity" evidence="1">
    <location>
        <begin position="162"/>
        <end position="172"/>
    </location>
</feature>
<dbReference type="PANTHER" id="PTHR34606:SF15">
    <property type="entry name" value="BON DOMAIN-CONTAINING PROTEIN"/>
    <property type="match status" value="1"/>
</dbReference>
<keyword evidence="4" id="KW-1185">Reference proteome</keyword>
<evidence type="ECO:0000256" key="1">
    <source>
        <dbReference type="SAM" id="MobiDB-lite"/>
    </source>
</evidence>
<evidence type="ECO:0000259" key="2">
    <source>
        <dbReference type="PROSITE" id="PS50914"/>
    </source>
</evidence>
<gene>
    <name evidence="3" type="ORF">KEU06_11350</name>
</gene>
<dbReference type="AlphaFoldDB" id="A0A942I306"/>
<evidence type="ECO:0000313" key="4">
    <source>
        <dbReference type="Proteomes" id="UP000680348"/>
    </source>
</evidence>
<dbReference type="PROSITE" id="PS50914">
    <property type="entry name" value="BON"/>
    <property type="match status" value="1"/>
</dbReference>
<dbReference type="InterPro" id="IPR007055">
    <property type="entry name" value="BON_dom"/>
</dbReference>
<dbReference type="Gene3D" id="3.30.1340.30">
    <property type="match status" value="1"/>
</dbReference>
<dbReference type="Proteomes" id="UP000680348">
    <property type="component" value="Unassembled WGS sequence"/>
</dbReference>
<feature type="compositionally biased region" description="Basic and acidic residues" evidence="1">
    <location>
        <begin position="29"/>
        <end position="42"/>
    </location>
</feature>
<feature type="region of interest" description="Disordered" evidence="1">
    <location>
        <begin position="1"/>
        <end position="42"/>
    </location>
</feature>